<dbReference type="Pfam" id="PF01522">
    <property type="entry name" value="Polysacc_deac_1"/>
    <property type="match status" value="2"/>
</dbReference>
<evidence type="ECO:0000313" key="4">
    <source>
        <dbReference type="EMBL" id="MBD0850790.1"/>
    </source>
</evidence>
<organism evidence="4 5">
    <name type="scientific">Maribacter arenosus</name>
    <dbReference type="NCBI Taxonomy" id="1854708"/>
    <lineage>
        <taxon>Bacteria</taxon>
        <taxon>Pseudomonadati</taxon>
        <taxon>Bacteroidota</taxon>
        <taxon>Flavobacteriia</taxon>
        <taxon>Flavobacteriales</taxon>
        <taxon>Flavobacteriaceae</taxon>
        <taxon>Maribacter</taxon>
    </lineage>
</organism>
<comment type="subcellular location">
    <subcellularLocation>
        <location evidence="1">Secreted</location>
    </subcellularLocation>
</comment>
<dbReference type="InterPro" id="IPR051398">
    <property type="entry name" value="Polysacch_Deacetylase"/>
</dbReference>
<dbReference type="PANTHER" id="PTHR34216">
    <property type="match status" value="1"/>
</dbReference>
<proteinExistence type="predicted"/>
<gene>
    <name evidence="4" type="ORF">HPE63_08925</name>
</gene>
<dbReference type="RefSeq" id="WP_188313927.1">
    <property type="nucleotide sequence ID" value="NZ_JABTCG010000003.1"/>
</dbReference>
<dbReference type="SUPFAM" id="SSF88713">
    <property type="entry name" value="Glycoside hydrolase/deacetylase"/>
    <property type="match status" value="1"/>
</dbReference>
<dbReference type="Gene3D" id="3.20.20.370">
    <property type="entry name" value="Glycoside hydrolase/deacetylase"/>
    <property type="match status" value="1"/>
</dbReference>
<reference evidence="4 5" key="1">
    <citation type="submission" date="2020-05" db="EMBL/GenBank/DDBJ databases">
        <title>The draft genome sequence of Maribacter arenosus CAU 1321.</title>
        <authorList>
            <person name="Mu L."/>
        </authorList>
    </citation>
    <scope>NUCLEOTIDE SEQUENCE [LARGE SCALE GENOMIC DNA]</scope>
    <source>
        <strain evidence="4 5">CAU 1321</strain>
    </source>
</reference>
<dbReference type="Proteomes" id="UP000598350">
    <property type="component" value="Unassembled WGS sequence"/>
</dbReference>
<dbReference type="InterPro" id="IPR011330">
    <property type="entry name" value="Glyco_hydro/deAcase_b/a-brl"/>
</dbReference>
<dbReference type="PROSITE" id="PS51677">
    <property type="entry name" value="NODB"/>
    <property type="match status" value="1"/>
</dbReference>
<evidence type="ECO:0000259" key="3">
    <source>
        <dbReference type="PROSITE" id="PS51677"/>
    </source>
</evidence>
<comment type="caution">
    <text evidence="4">The sequence shown here is derived from an EMBL/GenBank/DDBJ whole genome shotgun (WGS) entry which is preliminary data.</text>
</comment>
<name>A0ABR7VAU6_9FLAO</name>
<accession>A0ABR7VAU6</accession>
<feature type="domain" description="NodB homology" evidence="3">
    <location>
        <begin position="72"/>
        <end position="335"/>
    </location>
</feature>
<dbReference type="CDD" id="cd10918">
    <property type="entry name" value="CE4_NodB_like_5s_6s"/>
    <property type="match status" value="1"/>
</dbReference>
<sequence length="335" mass="38596">MISRIKKFLRPKEPKAIVLMYHRVCNLETDPWQLAVSPNNFETQIKALKNNFHVLPISDLAEQFKDGKIKPNSIYITFDDAYRDNFINAKPVLEIYDCPATFFIPTHFVGKHELFWWDELESIFLHALKLPTNLTLSIDDKTYTFDIKGETLSDEVRLKQQSWVWPDPPPTNRCKIYLELWELLKPLSFTKISGILDVIRKWADHTPSQGPADHPMNHVELDHLAKNKLFSLGIHTMTHPALAYHSVEFQTSEIAGSKDFLADMGYPQIKAIAYPYGNHNDETLSVVRQNSIPLGFTTQEAVITRNSAPLRLGRIQVTNCNGPKLIEKLRYYFDS</sequence>
<evidence type="ECO:0000256" key="1">
    <source>
        <dbReference type="ARBA" id="ARBA00004613"/>
    </source>
</evidence>
<dbReference type="EMBL" id="JABTCG010000003">
    <property type="protein sequence ID" value="MBD0850790.1"/>
    <property type="molecule type" value="Genomic_DNA"/>
</dbReference>
<protein>
    <submittedName>
        <fullName evidence="4">Polysaccharide deacetylase family protein</fullName>
    </submittedName>
</protein>
<evidence type="ECO:0000313" key="5">
    <source>
        <dbReference type="Proteomes" id="UP000598350"/>
    </source>
</evidence>
<dbReference type="InterPro" id="IPR002509">
    <property type="entry name" value="NODB_dom"/>
</dbReference>
<keyword evidence="5" id="KW-1185">Reference proteome</keyword>
<keyword evidence="2" id="KW-0732">Signal</keyword>
<dbReference type="PANTHER" id="PTHR34216:SF3">
    <property type="entry name" value="POLY-BETA-1,6-N-ACETYL-D-GLUCOSAMINE N-DEACETYLASE"/>
    <property type="match status" value="1"/>
</dbReference>
<evidence type="ECO:0000256" key="2">
    <source>
        <dbReference type="ARBA" id="ARBA00022729"/>
    </source>
</evidence>